<comment type="caution">
    <text evidence="2">The sequence shown here is derived from an EMBL/GenBank/DDBJ whole genome shotgun (WGS) entry which is preliminary data.</text>
</comment>
<accession>A0A9N7YME6</accession>
<gene>
    <name evidence="2" type="ORF">PLEPLA_LOCUS25062</name>
</gene>
<dbReference type="Proteomes" id="UP001153269">
    <property type="component" value="Unassembled WGS sequence"/>
</dbReference>
<sequence>MRSEDVIDVDWRDAWGGFGGGGVLTGAWHRLGEGGLQERHVHRKLHCGSLSVAWLHFNGGLIAIMDTGRRGRDERTRSAHGQAHNEQLRARQAFSVSKKSMRMQGKGGNRVQEPPRLWLFTPLVNRPTPSSGGWWQQEDDDDREKQWSPEKLSTGELSQWYDNATFHRQTRSVHAGA</sequence>
<feature type="region of interest" description="Disordered" evidence="1">
    <location>
        <begin position="128"/>
        <end position="154"/>
    </location>
</feature>
<protein>
    <submittedName>
        <fullName evidence="2">Uncharacterized protein</fullName>
    </submittedName>
</protein>
<dbReference type="EMBL" id="CADEAL010001973">
    <property type="protein sequence ID" value="CAB1437029.1"/>
    <property type="molecule type" value="Genomic_DNA"/>
</dbReference>
<proteinExistence type="predicted"/>
<organism evidence="2 3">
    <name type="scientific">Pleuronectes platessa</name>
    <name type="common">European plaice</name>
    <dbReference type="NCBI Taxonomy" id="8262"/>
    <lineage>
        <taxon>Eukaryota</taxon>
        <taxon>Metazoa</taxon>
        <taxon>Chordata</taxon>
        <taxon>Craniata</taxon>
        <taxon>Vertebrata</taxon>
        <taxon>Euteleostomi</taxon>
        <taxon>Actinopterygii</taxon>
        <taxon>Neopterygii</taxon>
        <taxon>Teleostei</taxon>
        <taxon>Neoteleostei</taxon>
        <taxon>Acanthomorphata</taxon>
        <taxon>Carangaria</taxon>
        <taxon>Pleuronectiformes</taxon>
        <taxon>Pleuronectoidei</taxon>
        <taxon>Pleuronectidae</taxon>
        <taxon>Pleuronectes</taxon>
    </lineage>
</organism>
<keyword evidence="3" id="KW-1185">Reference proteome</keyword>
<reference evidence="2" key="1">
    <citation type="submission" date="2020-03" db="EMBL/GenBank/DDBJ databases">
        <authorList>
            <person name="Weist P."/>
        </authorList>
    </citation>
    <scope>NUCLEOTIDE SEQUENCE</scope>
</reference>
<evidence type="ECO:0000256" key="1">
    <source>
        <dbReference type="SAM" id="MobiDB-lite"/>
    </source>
</evidence>
<dbReference type="AlphaFoldDB" id="A0A9N7YME6"/>
<name>A0A9N7YME6_PLEPL</name>
<evidence type="ECO:0000313" key="2">
    <source>
        <dbReference type="EMBL" id="CAB1437029.1"/>
    </source>
</evidence>
<evidence type="ECO:0000313" key="3">
    <source>
        <dbReference type="Proteomes" id="UP001153269"/>
    </source>
</evidence>